<protein>
    <recommendedName>
        <fullName evidence="3 9">3-deoxy-D-manno-octulosonic acid transferase</fullName>
        <shortName evidence="9">Kdo transferase</shortName>
        <ecNumber evidence="2 9">2.4.99.12</ecNumber>
    </recommendedName>
    <alternativeName>
        <fullName evidence="5 9">Lipid IV(A) 3-deoxy-D-manno-octulosonic acid transferase</fullName>
    </alternativeName>
</protein>
<reference evidence="11" key="2">
    <citation type="submission" date="2021-08" db="EMBL/GenBank/DDBJ databases">
        <authorList>
            <person name="Dalcin Martins P."/>
        </authorList>
    </citation>
    <scope>NUCLEOTIDE SEQUENCE</scope>
    <source>
        <strain evidence="11">MAG_39</strain>
    </source>
</reference>
<keyword evidence="9" id="KW-1003">Cell membrane</keyword>
<comment type="subcellular location">
    <subcellularLocation>
        <location evidence="9">Cell membrane</location>
    </subcellularLocation>
</comment>
<comment type="similarity">
    <text evidence="9">Belongs to the glycosyltransferase group 1 family.</text>
</comment>
<feature type="transmembrane region" description="Helical" evidence="9">
    <location>
        <begin position="20"/>
        <end position="41"/>
    </location>
</feature>
<dbReference type="GO" id="GO:0009245">
    <property type="term" value="P:lipid A biosynthetic process"/>
    <property type="evidence" value="ECO:0007669"/>
    <property type="project" value="TreeGrafter"/>
</dbReference>
<dbReference type="InterPro" id="IPR039901">
    <property type="entry name" value="Kdotransferase"/>
</dbReference>
<evidence type="ECO:0000313" key="11">
    <source>
        <dbReference type="EMBL" id="MBZ0155592.1"/>
    </source>
</evidence>
<dbReference type="GO" id="GO:0009244">
    <property type="term" value="P:lipopolysaccharide core region biosynthetic process"/>
    <property type="evidence" value="ECO:0007669"/>
    <property type="project" value="UniProtKB-UniRule"/>
</dbReference>
<evidence type="ECO:0000256" key="6">
    <source>
        <dbReference type="ARBA" id="ARBA00049183"/>
    </source>
</evidence>
<comment type="caution">
    <text evidence="11">The sequence shown here is derived from an EMBL/GenBank/DDBJ whole genome shotgun (WGS) entry which is preliminary data.</text>
</comment>
<dbReference type="EMBL" id="JAIOIV010000038">
    <property type="protein sequence ID" value="MBZ0155592.1"/>
    <property type="molecule type" value="Genomic_DNA"/>
</dbReference>
<evidence type="ECO:0000313" key="12">
    <source>
        <dbReference type="Proteomes" id="UP000705867"/>
    </source>
</evidence>
<gene>
    <name evidence="11" type="ORF">K8I29_05165</name>
</gene>
<comment type="catalytic activity">
    <reaction evidence="6 9">
        <text>lipid IVA (E. coli) + CMP-3-deoxy-beta-D-manno-octulosonate = alpha-Kdo-(2-&gt;6)-lipid IVA (E. coli) + CMP + H(+)</text>
        <dbReference type="Rhea" id="RHEA:28066"/>
        <dbReference type="ChEBI" id="CHEBI:15378"/>
        <dbReference type="ChEBI" id="CHEBI:58603"/>
        <dbReference type="ChEBI" id="CHEBI:60364"/>
        <dbReference type="ChEBI" id="CHEBI:60377"/>
        <dbReference type="ChEBI" id="CHEBI:85987"/>
        <dbReference type="EC" id="2.4.99.12"/>
    </reaction>
</comment>
<sequence>MILRGRSRQDRSLPGAARFFYFLYTLVYCLVLVCLLPFEYLKRPKEVRRRWRRERFALYDSPGTGAAESPCVWIHAVSVGETLAAVPLIRKIRHSFPDAEIVVSTVTDTGQKIARERVGDTAEVVYAPFDVPFCIRAAVARIRPSLFLILETELWPNAVRVVSGLGVPVVLVNGRISDKSFHGYRRVRFFLKEMLGGVRLFCMQSEIYAERIRELGAPPGRVLSIGSFKFDTKPSSPPPPWTKALQGPVVIAGSTHATEEELVLDAYERVRGDFPGLNLIIAPRHPERFREVEEVVRKRGFVPVKRSEMASGRENTGEGPAAPSFPLSGRVILLDVMGELSSVYGAADIAVMGGSFIGHGGQNPLEPAWWGKAILCGPHMENFPFVEEFYRNGGALRIAASSLSSALRELLGSPEKRGAMGGKAQELYRTNAGAVDRAFTLLEKYLSAKV</sequence>
<accession>A0A953J6M3</accession>
<dbReference type="EC" id="2.4.99.12" evidence="2 9"/>
<evidence type="ECO:0000256" key="1">
    <source>
        <dbReference type="ARBA" id="ARBA00004713"/>
    </source>
</evidence>
<dbReference type="FunFam" id="3.40.50.11720:FF:000001">
    <property type="entry name" value="3-deoxy-D-manno-octulosonic acid transferase"/>
    <property type="match status" value="1"/>
</dbReference>
<evidence type="ECO:0000256" key="9">
    <source>
        <dbReference type="RuleBase" id="RU365103"/>
    </source>
</evidence>
<evidence type="ECO:0000256" key="5">
    <source>
        <dbReference type="ARBA" id="ARBA00031445"/>
    </source>
</evidence>
<dbReference type="Gene3D" id="3.40.50.11720">
    <property type="entry name" value="3-Deoxy-D-manno-octulosonic-acid transferase, N-terminal domain"/>
    <property type="match status" value="1"/>
</dbReference>
<evidence type="ECO:0000256" key="7">
    <source>
        <dbReference type="PIRSR" id="PIRSR639901-1"/>
    </source>
</evidence>
<dbReference type="InterPro" id="IPR038107">
    <property type="entry name" value="Glycos_transf_N_sf"/>
</dbReference>
<keyword evidence="4 9" id="KW-0808">Transferase</keyword>
<feature type="active site" description="Proton acceptor" evidence="7">
    <location>
        <position position="81"/>
    </location>
</feature>
<evidence type="ECO:0000256" key="8">
    <source>
        <dbReference type="PIRSR" id="PIRSR639901-2"/>
    </source>
</evidence>
<dbReference type="Gene3D" id="3.40.50.2000">
    <property type="entry name" value="Glycogen Phosphorylase B"/>
    <property type="match status" value="1"/>
</dbReference>
<dbReference type="PANTHER" id="PTHR42755:SF1">
    <property type="entry name" value="3-DEOXY-D-MANNO-OCTULOSONIC ACID TRANSFERASE, MITOCHONDRIAL-RELATED"/>
    <property type="match status" value="1"/>
</dbReference>
<feature type="site" description="Transition state stabilizer" evidence="8">
    <location>
        <position position="151"/>
    </location>
</feature>
<dbReference type="PANTHER" id="PTHR42755">
    <property type="entry name" value="3-DEOXY-MANNO-OCTULOSONATE CYTIDYLYLTRANSFERASE"/>
    <property type="match status" value="1"/>
</dbReference>
<organism evidence="11 12">
    <name type="scientific">Candidatus Nitrobium versatile</name>
    <dbReference type="NCBI Taxonomy" id="2884831"/>
    <lineage>
        <taxon>Bacteria</taxon>
        <taxon>Pseudomonadati</taxon>
        <taxon>Nitrospirota</taxon>
        <taxon>Nitrospiria</taxon>
        <taxon>Nitrospirales</taxon>
        <taxon>Nitrospiraceae</taxon>
        <taxon>Candidatus Nitrobium</taxon>
    </lineage>
</organism>
<dbReference type="Pfam" id="PF04413">
    <property type="entry name" value="Glycos_transf_N"/>
    <property type="match status" value="1"/>
</dbReference>
<evidence type="ECO:0000256" key="2">
    <source>
        <dbReference type="ARBA" id="ARBA00012621"/>
    </source>
</evidence>
<feature type="domain" description="3-deoxy-D-manno-octulosonic-acid transferase N-terminal" evidence="10">
    <location>
        <begin position="53"/>
        <end position="231"/>
    </location>
</feature>
<dbReference type="AlphaFoldDB" id="A0A953J6M3"/>
<dbReference type="InterPro" id="IPR007507">
    <property type="entry name" value="Glycos_transf_N"/>
</dbReference>
<dbReference type="GO" id="GO:0005886">
    <property type="term" value="C:plasma membrane"/>
    <property type="evidence" value="ECO:0007669"/>
    <property type="project" value="UniProtKB-SubCell"/>
</dbReference>
<feature type="site" description="Transition state stabilizer" evidence="8">
    <location>
        <position position="229"/>
    </location>
</feature>
<keyword evidence="9" id="KW-0448">Lipopolysaccharide biosynthesis</keyword>
<keyword evidence="9" id="KW-0812">Transmembrane</keyword>
<name>A0A953J6M3_9BACT</name>
<evidence type="ECO:0000259" key="10">
    <source>
        <dbReference type="Pfam" id="PF04413"/>
    </source>
</evidence>
<dbReference type="GO" id="GO:0043842">
    <property type="term" value="F:Kdo transferase activity"/>
    <property type="evidence" value="ECO:0007669"/>
    <property type="project" value="UniProtKB-EC"/>
</dbReference>
<evidence type="ECO:0000256" key="3">
    <source>
        <dbReference type="ARBA" id="ARBA00019077"/>
    </source>
</evidence>
<comment type="function">
    <text evidence="9">Involved in lipopolysaccharide (LPS) biosynthesis. Catalyzes the transfer of 3-deoxy-D-manno-octulosonate (Kdo) residue(s) from CMP-Kdo to lipid IV(A), the tetraacyldisaccharide-1,4'-bisphosphate precursor of lipid A.</text>
</comment>
<comment type="pathway">
    <text evidence="1 9">Bacterial outer membrane biogenesis; LPS core biosynthesis.</text>
</comment>
<dbReference type="SUPFAM" id="SSF53756">
    <property type="entry name" value="UDP-Glycosyltransferase/glycogen phosphorylase"/>
    <property type="match status" value="1"/>
</dbReference>
<keyword evidence="9" id="KW-1133">Transmembrane helix</keyword>
<dbReference type="Proteomes" id="UP000705867">
    <property type="component" value="Unassembled WGS sequence"/>
</dbReference>
<reference evidence="11" key="1">
    <citation type="journal article" date="2021" name="bioRxiv">
        <title>Unraveling nitrogen, sulfur and carbon metabolic pathways and microbial community transcriptional responses to substrate deprivation and toxicity stresses in a bioreactor mimicking anoxic brackish coastal sediment conditions.</title>
        <authorList>
            <person name="Martins P.D."/>
            <person name="Echeveste M.J."/>
            <person name="Arshad A."/>
            <person name="Kurth J."/>
            <person name="Ouboter H."/>
            <person name="Jetten M.S.M."/>
            <person name="Welte C.U."/>
        </authorList>
    </citation>
    <scope>NUCLEOTIDE SEQUENCE</scope>
    <source>
        <strain evidence="11">MAG_39</strain>
    </source>
</reference>
<keyword evidence="9" id="KW-0472">Membrane</keyword>
<evidence type="ECO:0000256" key="4">
    <source>
        <dbReference type="ARBA" id="ARBA00022679"/>
    </source>
</evidence>
<proteinExistence type="inferred from homology"/>